<protein>
    <recommendedName>
        <fullName evidence="1">Transposase Tc1-like domain-containing protein</fullName>
    </recommendedName>
</protein>
<dbReference type="EMBL" id="JAYMGO010000023">
    <property type="protein sequence ID" value="KAL1249822.1"/>
    <property type="molecule type" value="Genomic_DNA"/>
</dbReference>
<dbReference type="InterPro" id="IPR036397">
    <property type="entry name" value="RNaseH_sf"/>
</dbReference>
<name>A0ABR3LDS2_9TELE</name>
<dbReference type="InterPro" id="IPR002492">
    <property type="entry name" value="Transposase_Tc1-like"/>
</dbReference>
<dbReference type="Gene3D" id="3.30.420.10">
    <property type="entry name" value="Ribonuclease H-like superfamily/Ribonuclease H"/>
    <property type="match status" value="1"/>
</dbReference>
<sequence>MNVRPRSISSSEDKYVRVSSLRSARDVPVSCTTVHRRLQQAGLHGRISAKKPLLRSNNKKKRLQWAKKHRNWTADDWMKVLWTDKSKF</sequence>
<evidence type="ECO:0000313" key="2">
    <source>
        <dbReference type="EMBL" id="KAL1249822.1"/>
    </source>
</evidence>
<keyword evidence="3" id="KW-1185">Reference proteome</keyword>
<dbReference type="Pfam" id="PF01498">
    <property type="entry name" value="HTH_Tnp_Tc3_2"/>
    <property type="match status" value="1"/>
</dbReference>
<comment type="caution">
    <text evidence="2">The sequence shown here is derived from an EMBL/GenBank/DDBJ whole genome shotgun (WGS) entry which is preliminary data.</text>
</comment>
<evidence type="ECO:0000259" key="1">
    <source>
        <dbReference type="Pfam" id="PF01498"/>
    </source>
</evidence>
<dbReference type="Proteomes" id="UP001558613">
    <property type="component" value="Unassembled WGS sequence"/>
</dbReference>
<proteinExistence type="predicted"/>
<gene>
    <name evidence="2" type="ORF">QQF64_020827</name>
</gene>
<organism evidence="2 3">
    <name type="scientific">Cirrhinus molitorella</name>
    <name type="common">mud carp</name>
    <dbReference type="NCBI Taxonomy" id="172907"/>
    <lineage>
        <taxon>Eukaryota</taxon>
        <taxon>Metazoa</taxon>
        <taxon>Chordata</taxon>
        <taxon>Craniata</taxon>
        <taxon>Vertebrata</taxon>
        <taxon>Euteleostomi</taxon>
        <taxon>Actinopterygii</taxon>
        <taxon>Neopterygii</taxon>
        <taxon>Teleostei</taxon>
        <taxon>Ostariophysi</taxon>
        <taxon>Cypriniformes</taxon>
        <taxon>Cyprinidae</taxon>
        <taxon>Labeoninae</taxon>
        <taxon>Labeonini</taxon>
        <taxon>Cirrhinus</taxon>
    </lineage>
</organism>
<accession>A0ABR3LDS2</accession>
<evidence type="ECO:0000313" key="3">
    <source>
        <dbReference type="Proteomes" id="UP001558613"/>
    </source>
</evidence>
<reference evidence="2 3" key="1">
    <citation type="submission" date="2023-09" db="EMBL/GenBank/DDBJ databases">
        <authorList>
            <person name="Wang M."/>
        </authorList>
    </citation>
    <scope>NUCLEOTIDE SEQUENCE [LARGE SCALE GENOMIC DNA]</scope>
    <source>
        <strain evidence="2">GT-2023</strain>
        <tissue evidence="2">Liver</tissue>
    </source>
</reference>
<feature type="domain" description="Transposase Tc1-like" evidence="1">
    <location>
        <begin position="20"/>
        <end position="71"/>
    </location>
</feature>